<dbReference type="GO" id="GO:0031418">
    <property type="term" value="F:L-ascorbic acid binding"/>
    <property type="evidence" value="ECO:0007669"/>
    <property type="project" value="InterPro"/>
</dbReference>
<evidence type="ECO:0000256" key="2">
    <source>
        <dbReference type="ARBA" id="ARBA00022723"/>
    </source>
</evidence>
<evidence type="ECO:0000256" key="6">
    <source>
        <dbReference type="SAM" id="MobiDB-lite"/>
    </source>
</evidence>
<evidence type="ECO:0000256" key="4">
    <source>
        <dbReference type="ARBA" id="ARBA00023002"/>
    </source>
</evidence>
<keyword evidence="2" id="KW-0479">Metal-binding</keyword>
<dbReference type="InterPro" id="IPR006620">
    <property type="entry name" value="Pro_4_hyd_alph"/>
</dbReference>
<dbReference type="GO" id="GO:0051213">
    <property type="term" value="F:dioxygenase activity"/>
    <property type="evidence" value="ECO:0007669"/>
    <property type="project" value="UniProtKB-KW"/>
</dbReference>
<evidence type="ECO:0000259" key="7">
    <source>
        <dbReference type="PROSITE" id="PS51471"/>
    </source>
</evidence>
<keyword evidence="3" id="KW-0223">Dioxygenase</keyword>
<evidence type="ECO:0000256" key="5">
    <source>
        <dbReference type="ARBA" id="ARBA00023004"/>
    </source>
</evidence>
<dbReference type="GO" id="GO:0005506">
    <property type="term" value="F:iron ion binding"/>
    <property type="evidence" value="ECO:0007669"/>
    <property type="project" value="InterPro"/>
</dbReference>
<feature type="region of interest" description="Disordered" evidence="6">
    <location>
        <begin position="1"/>
        <end position="35"/>
    </location>
</feature>
<dbReference type="SMART" id="SM00702">
    <property type="entry name" value="P4Hc"/>
    <property type="match status" value="1"/>
</dbReference>
<dbReference type="EMBL" id="HACA01017856">
    <property type="protein sequence ID" value="CDW35217.1"/>
    <property type="molecule type" value="Transcribed_RNA"/>
</dbReference>
<keyword evidence="4" id="KW-0560">Oxidoreductase</keyword>
<feature type="domain" description="Fe2OG dioxygenase" evidence="7">
    <location>
        <begin position="194"/>
        <end position="304"/>
    </location>
</feature>
<keyword evidence="5" id="KW-0408">Iron</keyword>
<evidence type="ECO:0000313" key="8">
    <source>
        <dbReference type="EMBL" id="CDW35217.1"/>
    </source>
</evidence>
<comment type="cofactor">
    <cofactor evidence="1">
        <name>L-ascorbate</name>
        <dbReference type="ChEBI" id="CHEBI:38290"/>
    </cofactor>
</comment>
<evidence type="ECO:0000256" key="3">
    <source>
        <dbReference type="ARBA" id="ARBA00022964"/>
    </source>
</evidence>
<reference evidence="8" key="1">
    <citation type="submission" date="2014-05" db="EMBL/GenBank/DDBJ databases">
        <authorList>
            <person name="Chronopoulou M."/>
        </authorList>
    </citation>
    <scope>NUCLEOTIDE SEQUENCE</scope>
    <source>
        <tissue evidence="8">Whole organism</tissue>
    </source>
</reference>
<dbReference type="AlphaFoldDB" id="A0A0K2UB86"/>
<dbReference type="InterPro" id="IPR039210">
    <property type="entry name" value="OGFOD3"/>
</dbReference>
<dbReference type="GO" id="GO:0016705">
    <property type="term" value="F:oxidoreductase activity, acting on paired donors, with incorporation or reduction of molecular oxygen"/>
    <property type="evidence" value="ECO:0007669"/>
    <property type="project" value="InterPro"/>
</dbReference>
<dbReference type="PROSITE" id="PS51471">
    <property type="entry name" value="FE2OG_OXY"/>
    <property type="match status" value="1"/>
</dbReference>
<accession>A0A0K2UB86</accession>
<dbReference type="InterPro" id="IPR044862">
    <property type="entry name" value="Pro_4_hyd_alph_FE2OG_OXY"/>
</dbReference>
<protein>
    <submittedName>
        <fullName evidence="8">2oxoglutarate and irondependent oxygenase domaincontaining protein 3like [Bombyx mori]</fullName>
    </submittedName>
</protein>
<dbReference type="Pfam" id="PF13640">
    <property type="entry name" value="2OG-FeII_Oxy_3"/>
    <property type="match status" value="1"/>
</dbReference>
<name>A0A0K2UB86_LEPSM</name>
<dbReference type="OrthoDB" id="427071at2759"/>
<evidence type="ECO:0000256" key="1">
    <source>
        <dbReference type="ARBA" id="ARBA00001961"/>
    </source>
</evidence>
<sequence>MTTLRQRKSTESGPFSGRFNPKLGKKADFTPKSSEGKPLISHIWWSRIVMMASVLIVAYWSNSKTTVTIMAKRSENLTNKRYQNILCHPSYKNEISNTLQNPKCVPYKCGRVVMDDIIPSDTAYNLLQIAKKGFALSESSGGASILDLHSGTISKGEHFINLYANHPDVFSPEEYALYASVKNAVKEEVAKHFQIDSESLYLSYPTFFSRITAKPALTLHDEYWHSHIDKDTYPSFHYTSLLYLTDFEDDFRGGNFVFIDDKLNRTIEPKFGRVSIFTSGMENKHHVEPVTEGVRFALTMGFTCDKSKAIADPGTNSEK</sequence>
<dbReference type="PANTHER" id="PTHR14650:SF1">
    <property type="entry name" value="2-OXOGLUTARATE AND IRON-DEPENDENT OXYGENASE DOMAIN-CONTAINING PROTEIN 3"/>
    <property type="match status" value="1"/>
</dbReference>
<proteinExistence type="predicted"/>
<organism evidence="8">
    <name type="scientific">Lepeophtheirus salmonis</name>
    <name type="common">Salmon louse</name>
    <name type="synonym">Caligus salmonis</name>
    <dbReference type="NCBI Taxonomy" id="72036"/>
    <lineage>
        <taxon>Eukaryota</taxon>
        <taxon>Metazoa</taxon>
        <taxon>Ecdysozoa</taxon>
        <taxon>Arthropoda</taxon>
        <taxon>Crustacea</taxon>
        <taxon>Multicrustacea</taxon>
        <taxon>Hexanauplia</taxon>
        <taxon>Copepoda</taxon>
        <taxon>Siphonostomatoida</taxon>
        <taxon>Caligidae</taxon>
        <taxon>Lepeophtheirus</taxon>
    </lineage>
</organism>
<dbReference type="InterPro" id="IPR005123">
    <property type="entry name" value="Oxoglu/Fe-dep_dioxygenase_dom"/>
</dbReference>
<dbReference type="PANTHER" id="PTHR14650">
    <property type="entry name" value="PROLYL HYDROXYLASE-RELATED"/>
    <property type="match status" value="1"/>
</dbReference>
<dbReference type="GO" id="GO:0016020">
    <property type="term" value="C:membrane"/>
    <property type="evidence" value="ECO:0007669"/>
    <property type="project" value="TreeGrafter"/>
</dbReference>
<dbReference type="Gene3D" id="2.60.120.620">
    <property type="entry name" value="q2cbj1_9rhob like domain"/>
    <property type="match status" value="1"/>
</dbReference>